<name>A0A2H1JD73_BRELN</name>
<dbReference type="SMART" id="SM00829">
    <property type="entry name" value="PKS_ER"/>
    <property type="match status" value="1"/>
</dbReference>
<dbReference type="SUPFAM" id="SSF50129">
    <property type="entry name" value="GroES-like"/>
    <property type="match status" value="1"/>
</dbReference>
<evidence type="ECO:0000313" key="8">
    <source>
        <dbReference type="EMBL" id="SMX85430.1"/>
    </source>
</evidence>
<dbReference type="InterPro" id="IPR002364">
    <property type="entry name" value="Quin_OxRdtase/zeta-crystal_CS"/>
</dbReference>
<dbReference type="PROSITE" id="PS01162">
    <property type="entry name" value="QOR_ZETA_CRYSTAL"/>
    <property type="match status" value="1"/>
</dbReference>
<dbReference type="Gene3D" id="3.40.50.720">
    <property type="entry name" value="NAD(P)-binding Rossmann-like Domain"/>
    <property type="match status" value="1"/>
</dbReference>
<dbReference type="GO" id="GO:0016491">
    <property type="term" value="F:oxidoreductase activity"/>
    <property type="evidence" value="ECO:0007669"/>
    <property type="project" value="InterPro"/>
</dbReference>
<dbReference type="PANTHER" id="PTHR44154">
    <property type="entry name" value="QUINONE OXIDOREDUCTASE"/>
    <property type="match status" value="1"/>
</dbReference>
<dbReference type="Pfam" id="PF08240">
    <property type="entry name" value="ADH_N"/>
    <property type="match status" value="1"/>
</dbReference>
<evidence type="ECO:0000256" key="2">
    <source>
        <dbReference type="ARBA" id="ARBA00011881"/>
    </source>
</evidence>
<evidence type="ECO:0000313" key="9">
    <source>
        <dbReference type="Proteomes" id="UP000234641"/>
    </source>
</evidence>
<dbReference type="InterPro" id="IPR051603">
    <property type="entry name" value="Zinc-ADH_QOR/CCCR"/>
</dbReference>
<gene>
    <name evidence="8" type="ORF">BLIN9172_02027</name>
</gene>
<dbReference type="PANTHER" id="PTHR44154:SF1">
    <property type="entry name" value="QUINONE OXIDOREDUCTASE"/>
    <property type="match status" value="1"/>
</dbReference>
<feature type="domain" description="Enoyl reductase (ER)" evidence="7">
    <location>
        <begin position="11"/>
        <end position="299"/>
    </location>
</feature>
<dbReference type="InterPro" id="IPR011032">
    <property type="entry name" value="GroES-like_sf"/>
</dbReference>
<evidence type="ECO:0000256" key="1">
    <source>
        <dbReference type="ARBA" id="ARBA00004496"/>
    </source>
</evidence>
<dbReference type="RefSeq" id="WP_101554970.1">
    <property type="nucleotide sequence ID" value="NZ_FXYY01000011.1"/>
</dbReference>
<comment type="subcellular location">
    <subcellularLocation>
        <location evidence="1">Cytoplasm</location>
    </subcellularLocation>
</comment>
<keyword evidence="3" id="KW-0963">Cytoplasm</keyword>
<dbReference type="GO" id="GO:0008270">
    <property type="term" value="F:zinc ion binding"/>
    <property type="evidence" value="ECO:0007669"/>
    <property type="project" value="InterPro"/>
</dbReference>
<organism evidence="8 9">
    <name type="scientific">Brevibacterium linens ATCC 9172</name>
    <dbReference type="NCBI Taxonomy" id="1255617"/>
    <lineage>
        <taxon>Bacteria</taxon>
        <taxon>Bacillati</taxon>
        <taxon>Actinomycetota</taxon>
        <taxon>Actinomycetes</taxon>
        <taxon>Micrococcales</taxon>
        <taxon>Brevibacteriaceae</taxon>
        <taxon>Brevibacterium</taxon>
    </lineage>
</organism>
<dbReference type="InterPro" id="IPR013154">
    <property type="entry name" value="ADH-like_N"/>
</dbReference>
<dbReference type="Gene3D" id="3.90.180.10">
    <property type="entry name" value="Medium-chain alcohol dehydrogenases, catalytic domain"/>
    <property type="match status" value="1"/>
</dbReference>
<protein>
    <submittedName>
        <fullName evidence="8">NADPH:quinone reductase</fullName>
    </submittedName>
</protein>
<proteinExistence type="predicted"/>
<evidence type="ECO:0000259" key="7">
    <source>
        <dbReference type="SMART" id="SM00829"/>
    </source>
</evidence>
<dbReference type="AlphaFoldDB" id="A0A2H1JD73"/>
<dbReference type="CDD" id="cd05289">
    <property type="entry name" value="MDR_like_2"/>
    <property type="match status" value="1"/>
</dbReference>
<feature type="region of interest" description="Disordered" evidence="6">
    <location>
        <begin position="1"/>
        <end position="24"/>
    </location>
</feature>
<evidence type="ECO:0000256" key="3">
    <source>
        <dbReference type="ARBA" id="ARBA00022490"/>
    </source>
</evidence>
<dbReference type="Pfam" id="PF13602">
    <property type="entry name" value="ADH_zinc_N_2"/>
    <property type="match status" value="1"/>
</dbReference>
<evidence type="ECO:0000256" key="4">
    <source>
        <dbReference type="ARBA" id="ARBA00022857"/>
    </source>
</evidence>
<reference evidence="8 9" key="1">
    <citation type="submission" date="2017-03" db="EMBL/GenBank/DDBJ databases">
        <authorList>
            <person name="Afonso C.L."/>
            <person name="Miller P.J."/>
            <person name="Scott M.A."/>
            <person name="Spackman E."/>
            <person name="Goraichik I."/>
            <person name="Dimitrov K.M."/>
            <person name="Suarez D.L."/>
            <person name="Swayne D.E."/>
        </authorList>
    </citation>
    <scope>NUCLEOTIDE SEQUENCE [LARGE SCALE GENOMIC DNA]</scope>
    <source>
        <strain evidence="8 9">ATCC 9172</strain>
    </source>
</reference>
<dbReference type="EMBL" id="FXYY01000011">
    <property type="protein sequence ID" value="SMX85430.1"/>
    <property type="molecule type" value="Genomic_DNA"/>
</dbReference>
<dbReference type="GO" id="GO:0003723">
    <property type="term" value="F:RNA binding"/>
    <property type="evidence" value="ECO:0007669"/>
    <property type="project" value="UniProtKB-KW"/>
</dbReference>
<accession>A0A2H1JD73</accession>
<dbReference type="GO" id="GO:0005737">
    <property type="term" value="C:cytoplasm"/>
    <property type="evidence" value="ECO:0007669"/>
    <property type="project" value="UniProtKB-SubCell"/>
</dbReference>
<dbReference type="InterPro" id="IPR036291">
    <property type="entry name" value="NAD(P)-bd_dom_sf"/>
</dbReference>
<evidence type="ECO:0000256" key="6">
    <source>
        <dbReference type="SAM" id="MobiDB-lite"/>
    </source>
</evidence>
<dbReference type="SUPFAM" id="SSF51735">
    <property type="entry name" value="NAD(P)-binding Rossmann-fold domains"/>
    <property type="match status" value="1"/>
</dbReference>
<comment type="subunit">
    <text evidence="2">Homotetramer.</text>
</comment>
<evidence type="ECO:0000256" key="5">
    <source>
        <dbReference type="ARBA" id="ARBA00022884"/>
    </source>
</evidence>
<dbReference type="InterPro" id="IPR020843">
    <property type="entry name" value="ER"/>
</dbReference>
<keyword evidence="4" id="KW-0521">NADP</keyword>
<sequence>MTKTLVFTQYGGPENQELNDRELPEPGPKQIAIEVKAAGVNPADAKIRAGLMGDHWSLPAPMGREASGIVTALGSEVEDFAVGDAVTGLVAKGNGAFAEATLLRASQTVAKPEELTFVDAAALPVAGGTAYDVTHQIELEPGQTMLILGAGGGVGLIAAQIGRVHEFSVIGVASAAKRPLIESTGATFVESGSGAAERVRTIAPEGVDLVIDLVGGQALREIAEAASAPGRIVSTADPDTAAELGGAGVQRTKEGLAKIVEVAEYGLIDAMVAGTYPLAEVEQAIAIVEDGHAGGKIVVVP</sequence>
<dbReference type="Proteomes" id="UP000234641">
    <property type="component" value="Unassembled WGS sequence"/>
</dbReference>
<keyword evidence="5" id="KW-0694">RNA-binding</keyword>